<keyword evidence="3" id="KW-0805">Transcription regulation</keyword>
<evidence type="ECO:0000256" key="3">
    <source>
        <dbReference type="ARBA" id="ARBA00023015"/>
    </source>
</evidence>
<proteinExistence type="predicted"/>
<dbReference type="HOGENOM" id="CLU_1967383_0_0_9"/>
<organism evidence="6 7">
    <name type="scientific">Geobacillus genomosp. 3</name>
    <dbReference type="NCBI Taxonomy" id="1921421"/>
    <lineage>
        <taxon>Bacteria</taxon>
        <taxon>Bacillati</taxon>
        <taxon>Bacillota</taxon>
        <taxon>Bacilli</taxon>
        <taxon>Bacillales</taxon>
        <taxon>Anoxybacillaceae</taxon>
        <taxon>Geobacillus</taxon>
    </lineage>
</organism>
<name>S5Z0X5_GEOG3</name>
<dbReference type="SUPFAM" id="SSF52540">
    <property type="entry name" value="P-loop containing nucleoside triphosphate hydrolases"/>
    <property type="match status" value="1"/>
</dbReference>
<dbReference type="GO" id="GO:0006355">
    <property type="term" value="P:regulation of DNA-templated transcription"/>
    <property type="evidence" value="ECO:0007669"/>
    <property type="project" value="InterPro"/>
</dbReference>
<dbReference type="InterPro" id="IPR002078">
    <property type="entry name" value="Sigma_54_int"/>
</dbReference>
<evidence type="ECO:0000259" key="5">
    <source>
        <dbReference type="PROSITE" id="PS50045"/>
    </source>
</evidence>
<dbReference type="PROSITE" id="PS50045">
    <property type="entry name" value="SIGMA54_INTERACT_4"/>
    <property type="match status" value="1"/>
</dbReference>
<keyword evidence="1" id="KW-0547">Nucleotide-binding</keyword>
<evidence type="ECO:0000256" key="2">
    <source>
        <dbReference type="ARBA" id="ARBA00022840"/>
    </source>
</evidence>
<evidence type="ECO:0000313" key="7">
    <source>
        <dbReference type="Proteomes" id="UP000015500"/>
    </source>
</evidence>
<evidence type="ECO:0000256" key="1">
    <source>
        <dbReference type="ARBA" id="ARBA00022741"/>
    </source>
</evidence>
<dbReference type="PANTHER" id="PTHR32071">
    <property type="entry name" value="TRANSCRIPTIONAL REGULATORY PROTEIN"/>
    <property type="match status" value="1"/>
</dbReference>
<dbReference type="Pfam" id="PF25601">
    <property type="entry name" value="AAA_lid_14"/>
    <property type="match status" value="1"/>
</dbReference>
<dbReference type="SUPFAM" id="SSF46689">
    <property type="entry name" value="Homeodomain-like"/>
    <property type="match status" value="1"/>
</dbReference>
<dbReference type="AlphaFoldDB" id="S5Z0X5"/>
<keyword evidence="4" id="KW-0804">Transcription</keyword>
<dbReference type="Gene3D" id="1.10.8.60">
    <property type="match status" value="1"/>
</dbReference>
<dbReference type="InterPro" id="IPR025944">
    <property type="entry name" value="Sigma_54_int_dom_CS"/>
</dbReference>
<dbReference type="Gene3D" id="1.10.10.60">
    <property type="entry name" value="Homeodomain-like"/>
    <property type="match status" value="1"/>
</dbReference>
<dbReference type="GO" id="GO:0003677">
    <property type="term" value="F:DNA binding"/>
    <property type="evidence" value="ECO:0007669"/>
    <property type="project" value="UniProtKB-KW"/>
</dbReference>
<protein>
    <recommendedName>
        <fullName evidence="5">Sigma-54 factor interaction domain-containing protein</fullName>
    </recommendedName>
</protein>
<dbReference type="EMBL" id="CP006254">
    <property type="protein sequence ID" value="AGT30617.2"/>
    <property type="molecule type" value="Genomic_DNA"/>
</dbReference>
<dbReference type="PROSITE" id="PS00688">
    <property type="entry name" value="SIGMA54_INTERACT_3"/>
    <property type="match status" value="1"/>
</dbReference>
<evidence type="ECO:0000313" key="6">
    <source>
        <dbReference type="EMBL" id="AGT30617.2"/>
    </source>
</evidence>
<dbReference type="InterPro" id="IPR058031">
    <property type="entry name" value="AAA_lid_NorR"/>
</dbReference>
<keyword evidence="7" id="KW-1185">Reference proteome</keyword>
<keyword evidence="2" id="KW-0067">ATP-binding</keyword>
<gene>
    <name evidence="6" type="ORF">M493_01275</name>
</gene>
<dbReference type="InterPro" id="IPR027417">
    <property type="entry name" value="P-loop_NTPase"/>
</dbReference>
<dbReference type="GO" id="GO:0005524">
    <property type="term" value="F:ATP binding"/>
    <property type="evidence" value="ECO:0007669"/>
    <property type="project" value="UniProtKB-KW"/>
</dbReference>
<dbReference type="Pfam" id="PF18024">
    <property type="entry name" value="HTH_50"/>
    <property type="match status" value="1"/>
</dbReference>
<evidence type="ECO:0000256" key="4">
    <source>
        <dbReference type="ARBA" id="ARBA00023163"/>
    </source>
</evidence>
<sequence length="127" mass="14069">MFADGALAAMMDYHWPGNVRELVNAIERMFVTSAAPVVDEDHVVKWLYLEALPTANPVSIGEIVPLKQAVADVERQLTIQALYRVRTYRRAAKLLGVDASTLARKAQKYGIRSSGGEDDGFYIASRD</sequence>
<dbReference type="InterPro" id="IPR009057">
    <property type="entry name" value="Homeodomain-like_sf"/>
</dbReference>
<dbReference type="STRING" id="1921421.M493_01275"/>
<dbReference type="Proteomes" id="UP000015500">
    <property type="component" value="Chromosome"/>
</dbReference>
<dbReference type="InterPro" id="IPR030828">
    <property type="entry name" value="HTH_TyrR"/>
</dbReference>
<feature type="domain" description="Sigma-54 factor interaction" evidence="5">
    <location>
        <begin position="1"/>
        <end position="31"/>
    </location>
</feature>
<reference evidence="6 7" key="1">
    <citation type="journal article" date="2014" name="Genome Announc.">
        <title>Complete Genome Sequence of the Thermophilic Polychlorinated Biphenyl Degrader Geobacillus sp. Strain JF8 (NBRC 109937).</title>
        <authorList>
            <person name="Shintani M."/>
            <person name="Ohtsubo Y."/>
            <person name="Fukuda K."/>
            <person name="Hosoyama A."/>
            <person name="Ohji S."/>
            <person name="Yamazoe A."/>
            <person name="Fujita N."/>
            <person name="Nagata Y."/>
            <person name="Tsuda M."/>
            <person name="Hatta T."/>
            <person name="Kimbara K."/>
        </authorList>
    </citation>
    <scope>NUCLEOTIDE SEQUENCE [LARGE SCALE GENOMIC DNA]</scope>
    <source>
        <strain evidence="6 7">JF8</strain>
    </source>
</reference>
<accession>S5Z0X5</accession>
<dbReference type="KEGG" id="gjf:M493_01275"/>